<feature type="transmembrane region" description="Helical" evidence="2">
    <location>
        <begin position="47"/>
        <end position="66"/>
    </location>
</feature>
<evidence type="ECO:0000313" key="3">
    <source>
        <dbReference type="EMBL" id="REF00142.1"/>
    </source>
</evidence>
<gene>
    <name evidence="3" type="ORF">DFJ69_5670</name>
</gene>
<feature type="transmembrane region" description="Helical" evidence="2">
    <location>
        <begin position="73"/>
        <end position="91"/>
    </location>
</feature>
<dbReference type="AlphaFoldDB" id="A0A3D9T8Q9"/>
<keyword evidence="4" id="KW-1185">Reference proteome</keyword>
<keyword evidence="2" id="KW-1133">Transmembrane helix</keyword>
<comment type="caution">
    <text evidence="3">The sequence shown here is derived from an EMBL/GenBank/DDBJ whole genome shotgun (WGS) entry which is preliminary data.</text>
</comment>
<dbReference type="RefSeq" id="WP_211328813.1">
    <property type="nucleotide sequence ID" value="NZ_QTTT01000001.1"/>
</dbReference>
<reference evidence="3 4" key="1">
    <citation type="submission" date="2018-08" db="EMBL/GenBank/DDBJ databases">
        <title>Sequencing the genomes of 1000 actinobacteria strains.</title>
        <authorList>
            <person name="Klenk H.-P."/>
        </authorList>
    </citation>
    <scope>NUCLEOTIDE SEQUENCE [LARGE SCALE GENOMIC DNA]</scope>
    <source>
        <strain evidence="3 4">DSM 43927</strain>
    </source>
</reference>
<keyword evidence="2" id="KW-0472">Membrane</keyword>
<dbReference type="Proteomes" id="UP000256661">
    <property type="component" value="Unassembled WGS sequence"/>
</dbReference>
<sequence>MSVRHTVGFLLGVLLTPALVYGLAWSYGQAAGSFDPVAREITDSTRLYGGVALMGAVGLVIGIVVIARWASPLVSLIPAVTLVAWTAYFLADPDGALALPADLPPAGFLDRTMDSGLRILLGSGVFALLGLLLLVPMGTPRRWAGGRAPDEGRYEDDDHPAPPGRRRQPEYF</sequence>
<accession>A0A3D9T8Q9</accession>
<keyword evidence="2" id="KW-0812">Transmembrane</keyword>
<feature type="transmembrane region" description="Helical" evidence="2">
    <location>
        <begin position="117"/>
        <end position="135"/>
    </location>
</feature>
<dbReference type="EMBL" id="QTTT01000001">
    <property type="protein sequence ID" value="REF00142.1"/>
    <property type="molecule type" value="Genomic_DNA"/>
</dbReference>
<proteinExistence type="predicted"/>
<feature type="transmembrane region" description="Helical" evidence="2">
    <location>
        <begin position="7"/>
        <end position="27"/>
    </location>
</feature>
<organism evidence="3 4">
    <name type="scientific">Thermomonospora umbrina</name>
    <dbReference type="NCBI Taxonomy" id="111806"/>
    <lineage>
        <taxon>Bacteria</taxon>
        <taxon>Bacillati</taxon>
        <taxon>Actinomycetota</taxon>
        <taxon>Actinomycetes</taxon>
        <taxon>Streptosporangiales</taxon>
        <taxon>Thermomonosporaceae</taxon>
        <taxon>Thermomonospora</taxon>
    </lineage>
</organism>
<feature type="region of interest" description="Disordered" evidence="1">
    <location>
        <begin position="145"/>
        <end position="172"/>
    </location>
</feature>
<evidence type="ECO:0000313" key="4">
    <source>
        <dbReference type="Proteomes" id="UP000256661"/>
    </source>
</evidence>
<evidence type="ECO:0000256" key="1">
    <source>
        <dbReference type="SAM" id="MobiDB-lite"/>
    </source>
</evidence>
<protein>
    <submittedName>
        <fullName evidence="3">Uncharacterized protein</fullName>
    </submittedName>
</protein>
<name>A0A3D9T8Q9_9ACTN</name>
<evidence type="ECO:0000256" key="2">
    <source>
        <dbReference type="SAM" id="Phobius"/>
    </source>
</evidence>